<evidence type="ECO:0000313" key="1">
    <source>
        <dbReference type="EMBL" id="SMC36666.1"/>
    </source>
</evidence>
<reference evidence="2" key="1">
    <citation type="submission" date="2017-04" db="EMBL/GenBank/DDBJ databases">
        <authorList>
            <person name="Varghese N."/>
            <person name="Submissions S."/>
        </authorList>
    </citation>
    <scope>NUCLEOTIDE SEQUENCE [LARGE SCALE GENOMIC DNA]</scope>
    <source>
        <strain evidence="2">DSM 21164</strain>
    </source>
</reference>
<dbReference type="AlphaFoldDB" id="A0A1W1YKL0"/>
<accession>A0A1W1YKL0</accession>
<sequence length="189" mass="22249">MQENKKQHIIPESITHEALTALSYYPELKNTAIEFKFKEHIDKSIMQAQPDFLSLFKSKSNRKYKILISRTFEIEGKKFSTENIPENVMIGWLGHELGHIMDYRDRSSLNLIWFGARYFFSDNAIKTAERAADTYAVDKNMDAYILETKNFILNNTDLSDSYKNRIKKYYLSPDEIMILVEKRDQSKNN</sequence>
<gene>
    <name evidence="1" type="ORF">SAMN05660703_0588</name>
</gene>
<protein>
    <submittedName>
        <fullName evidence="1">Uncharacterized protein</fullName>
    </submittedName>
</protein>
<proteinExistence type="predicted"/>
<name>A0A1W1YKL0_9FLAO</name>
<dbReference type="EMBL" id="FWXO01000001">
    <property type="protein sequence ID" value="SMC36666.1"/>
    <property type="molecule type" value="Genomic_DNA"/>
</dbReference>
<keyword evidence="2" id="KW-1185">Reference proteome</keyword>
<evidence type="ECO:0000313" key="2">
    <source>
        <dbReference type="Proteomes" id="UP000192360"/>
    </source>
</evidence>
<dbReference type="STRING" id="504486.SAMN05660703_0588"/>
<organism evidence="1 2">
    <name type="scientific">Cellulophaga tyrosinoxydans</name>
    <dbReference type="NCBI Taxonomy" id="504486"/>
    <lineage>
        <taxon>Bacteria</taxon>
        <taxon>Pseudomonadati</taxon>
        <taxon>Bacteroidota</taxon>
        <taxon>Flavobacteriia</taxon>
        <taxon>Flavobacteriales</taxon>
        <taxon>Flavobacteriaceae</taxon>
        <taxon>Cellulophaga</taxon>
    </lineage>
</organism>
<dbReference type="Proteomes" id="UP000192360">
    <property type="component" value="Unassembled WGS sequence"/>
</dbReference>